<dbReference type="SUPFAM" id="SSF56112">
    <property type="entry name" value="Protein kinase-like (PK-like)"/>
    <property type="match status" value="1"/>
</dbReference>
<accession>A0A5C1E6Y8</accession>
<dbReference type="PANTHER" id="PTHR43289:SF34">
    <property type="entry name" value="SERINE_THREONINE-PROTEIN KINASE YBDM-RELATED"/>
    <property type="match status" value="1"/>
</dbReference>
<dbReference type="Gene3D" id="1.10.3210.10">
    <property type="entry name" value="Hypothetical protein af1432"/>
    <property type="match status" value="1"/>
</dbReference>
<evidence type="ECO:0000256" key="3">
    <source>
        <dbReference type="ARBA" id="ARBA00022777"/>
    </source>
</evidence>
<dbReference type="PROSITE" id="PS51833">
    <property type="entry name" value="HDOD"/>
    <property type="match status" value="1"/>
</dbReference>
<name>A0A5C1E6Y8_9RHOO</name>
<evidence type="ECO:0000259" key="6">
    <source>
        <dbReference type="PROSITE" id="PS51833"/>
    </source>
</evidence>
<dbReference type="InterPro" id="IPR000719">
    <property type="entry name" value="Prot_kinase_dom"/>
</dbReference>
<proteinExistence type="predicted"/>
<dbReference type="CDD" id="cd14014">
    <property type="entry name" value="STKc_PknB_like"/>
    <property type="match status" value="1"/>
</dbReference>
<dbReference type="Pfam" id="PF00069">
    <property type="entry name" value="Pkinase"/>
    <property type="match status" value="1"/>
</dbReference>
<dbReference type="Gene3D" id="3.30.200.20">
    <property type="entry name" value="Phosphorylase Kinase, domain 1"/>
    <property type="match status" value="1"/>
</dbReference>
<evidence type="ECO:0000313" key="7">
    <source>
        <dbReference type="EMBL" id="QEL64691.1"/>
    </source>
</evidence>
<keyword evidence="8" id="KW-1185">Reference proteome</keyword>
<organism evidence="7 8">
    <name type="scientific">Oryzomicrobium terrae</name>
    <dbReference type="NCBI Taxonomy" id="1735038"/>
    <lineage>
        <taxon>Bacteria</taxon>
        <taxon>Pseudomonadati</taxon>
        <taxon>Pseudomonadota</taxon>
        <taxon>Betaproteobacteria</taxon>
        <taxon>Rhodocyclales</taxon>
        <taxon>Rhodocyclaceae</taxon>
        <taxon>Oryzomicrobium</taxon>
    </lineage>
</organism>
<feature type="domain" description="Protein kinase" evidence="5">
    <location>
        <begin position="9"/>
        <end position="263"/>
    </location>
</feature>
<dbReference type="InterPro" id="IPR013976">
    <property type="entry name" value="HDOD"/>
</dbReference>
<dbReference type="KEGG" id="otr:OTERR_12150"/>
<dbReference type="InterPro" id="IPR029016">
    <property type="entry name" value="GAF-like_dom_sf"/>
</dbReference>
<dbReference type="SMART" id="SM00220">
    <property type="entry name" value="S_TKc"/>
    <property type="match status" value="1"/>
</dbReference>
<dbReference type="SUPFAM" id="SSF109604">
    <property type="entry name" value="HD-domain/PDEase-like"/>
    <property type="match status" value="1"/>
</dbReference>
<gene>
    <name evidence="7" type="ORF">OTERR_12150</name>
</gene>
<keyword evidence="2" id="KW-0547">Nucleotide-binding</keyword>
<dbReference type="Gene3D" id="3.30.450.40">
    <property type="match status" value="1"/>
</dbReference>
<dbReference type="PROSITE" id="PS50011">
    <property type="entry name" value="PROTEIN_KINASE_DOM"/>
    <property type="match status" value="1"/>
</dbReference>
<dbReference type="SUPFAM" id="SSF55781">
    <property type="entry name" value="GAF domain-like"/>
    <property type="match status" value="1"/>
</dbReference>
<dbReference type="RefSeq" id="WP_054622521.1">
    <property type="nucleotide sequence ID" value="NZ_CP022579.1"/>
</dbReference>
<dbReference type="Gene3D" id="1.10.510.10">
    <property type="entry name" value="Transferase(Phosphotransferase) domain 1"/>
    <property type="match status" value="1"/>
</dbReference>
<evidence type="ECO:0000259" key="5">
    <source>
        <dbReference type="PROSITE" id="PS50011"/>
    </source>
</evidence>
<evidence type="ECO:0000256" key="1">
    <source>
        <dbReference type="ARBA" id="ARBA00022679"/>
    </source>
</evidence>
<dbReference type="GO" id="GO:0005524">
    <property type="term" value="F:ATP binding"/>
    <property type="evidence" value="ECO:0007669"/>
    <property type="project" value="UniProtKB-KW"/>
</dbReference>
<sequence>MTTSQIGRFQIKKELGRGAQSVVYLAWDPHLERDIAIKTLHFSTPDPEQNRRLLEEARAVGRLRHPNLVPVFEAGEEGGDIFLVFEYVPGSTLTRLIAEKGAMSAPKAAALIRAVLDAVAHAHEAGVIHRDLKPSNILVDDKGTPRVMDFGIAMRADAARDGSLSGTPAYMAPEYITERNVSPRVDVFAAGLILFELLTGFRAFQGVDLNRVMERICHDDLRLPDSVTVDERLADILYRATARNPGDRYESAAAFRQALDAYLSPESEAAAAADAKQSTLDFLLRRMRHKSDFPALSESVSAINKIADSEKESVAKLSSTILKDFSLTNKILRLVNSAAYRTAGGGNISTVSRAVIVLGFDAVRNIAVTVLLFEHLQNKANAQQLKEEFLRANLAAIIARDIAHHRPEVAGHKEVEQAFICAMFHNLGRLLTQYYFPEESDEIKKSMQQQGISEEAASIKVLGLSYEELGIGVARNWGFPNLIVGSMRSLPPGSVRRPSAAEDRLRVLSAYSNEICNVIAATPPEKRQSELRKVAARFAAGIDLDDKAVKETLERSFIQVAEFASIIRLNLQQTMFGRQIRAWSGGTVGNGETVTELGTLPGAVLADNAVLPDGDGGDGQAYNAANAQAILTAGIQDISNTLVEDFKLNDVLRIILETMYRAMGFKRVILSIKDARTGMMQGRYGFGPDATEVAKAFRFQVGKHPDIFQAALSNGVDILITDTEDPKIAPRIPEWFHKAISARTFVIFPLNIRHNPVAMIYADKDQAGDIVIPEKELSLLRTLRNQAVLAIKQSVG</sequence>
<keyword evidence="4" id="KW-0067">ATP-binding</keyword>
<dbReference type="InterPro" id="IPR008271">
    <property type="entry name" value="Ser/Thr_kinase_AS"/>
</dbReference>
<keyword evidence="3" id="KW-0418">Kinase</keyword>
<protein>
    <submittedName>
        <fullName evidence="7">Uncharacterized protein</fullName>
    </submittedName>
</protein>
<evidence type="ECO:0000256" key="4">
    <source>
        <dbReference type="ARBA" id="ARBA00022840"/>
    </source>
</evidence>
<dbReference type="AlphaFoldDB" id="A0A5C1E6Y8"/>
<dbReference type="InterPro" id="IPR011009">
    <property type="entry name" value="Kinase-like_dom_sf"/>
</dbReference>
<keyword evidence="1" id="KW-0808">Transferase</keyword>
<evidence type="ECO:0000256" key="2">
    <source>
        <dbReference type="ARBA" id="ARBA00022741"/>
    </source>
</evidence>
<feature type="domain" description="HDOD" evidence="6">
    <location>
        <begin position="293"/>
        <end position="493"/>
    </location>
</feature>
<dbReference type="Pfam" id="PF08668">
    <property type="entry name" value="HDOD"/>
    <property type="match status" value="1"/>
</dbReference>
<dbReference type="Proteomes" id="UP000323671">
    <property type="component" value="Chromosome"/>
</dbReference>
<dbReference type="PANTHER" id="PTHR43289">
    <property type="entry name" value="MITOGEN-ACTIVATED PROTEIN KINASE KINASE KINASE 20-RELATED"/>
    <property type="match status" value="1"/>
</dbReference>
<evidence type="ECO:0000313" key="8">
    <source>
        <dbReference type="Proteomes" id="UP000323671"/>
    </source>
</evidence>
<reference evidence="7 8" key="1">
    <citation type="submission" date="2017-07" db="EMBL/GenBank/DDBJ databases">
        <title>Complete genome sequence of Oryzomicrobium terrae TPP412.</title>
        <authorList>
            <person name="Chiu L.-W."/>
            <person name="Lo K.-J."/>
            <person name="Tsai Y.-M."/>
            <person name="Lin S.-S."/>
            <person name="Kuo C.-H."/>
            <person name="Liu C.-T."/>
        </authorList>
    </citation>
    <scope>NUCLEOTIDE SEQUENCE [LARGE SCALE GENOMIC DNA]</scope>
    <source>
        <strain evidence="7 8">TPP412</strain>
    </source>
</reference>
<dbReference type="EMBL" id="CP022579">
    <property type="protein sequence ID" value="QEL64691.1"/>
    <property type="molecule type" value="Genomic_DNA"/>
</dbReference>
<dbReference type="GO" id="GO:0004674">
    <property type="term" value="F:protein serine/threonine kinase activity"/>
    <property type="evidence" value="ECO:0007669"/>
    <property type="project" value="TreeGrafter"/>
</dbReference>
<dbReference type="PROSITE" id="PS00108">
    <property type="entry name" value="PROTEIN_KINASE_ST"/>
    <property type="match status" value="1"/>
</dbReference>